<gene>
    <name evidence="2" type="ORF">ENW50_05920</name>
</gene>
<evidence type="ECO:0008006" key="3">
    <source>
        <dbReference type="Google" id="ProtNLM"/>
    </source>
</evidence>
<keyword evidence="1" id="KW-0732">Signal</keyword>
<comment type="caution">
    <text evidence="2">The sequence shown here is derived from an EMBL/GenBank/DDBJ whole genome shotgun (WGS) entry which is preliminary data.</text>
</comment>
<reference evidence="2" key="1">
    <citation type="journal article" date="2020" name="mSystems">
        <title>Genome- and Community-Level Interaction Insights into Carbon Utilization and Element Cycling Functions of Hydrothermarchaeota in Hydrothermal Sediment.</title>
        <authorList>
            <person name="Zhou Z."/>
            <person name="Liu Y."/>
            <person name="Xu W."/>
            <person name="Pan J."/>
            <person name="Luo Z.H."/>
            <person name="Li M."/>
        </authorList>
    </citation>
    <scope>NUCLEOTIDE SEQUENCE [LARGE SCALE GENOMIC DNA]</scope>
    <source>
        <strain evidence="2">SpSt-855</strain>
    </source>
</reference>
<dbReference type="EMBL" id="DTKL01000032">
    <property type="protein sequence ID" value="HGY94208.1"/>
    <property type="molecule type" value="Genomic_DNA"/>
</dbReference>
<evidence type="ECO:0000313" key="2">
    <source>
        <dbReference type="EMBL" id="HGY94208.1"/>
    </source>
</evidence>
<sequence>MRILRPLLVFAVCVPLFALPPAIAWAVPRAFAQSSPAEAAAWHAANRSELQTYLPARAPVVTERIETEMPAASGIINNQDQFIGGVVLITAGYSADGKYSHYFVTQVPLELGPASHPVKLAPGNYLIGYVRQDAALEIRIYQAASGQPEGDVKAVLDPTIHGVTAFRIWPPSMHRLIQIGRFTFPYRILK</sequence>
<protein>
    <recommendedName>
        <fullName evidence="3">Lipoprotein</fullName>
    </recommendedName>
</protein>
<proteinExistence type="predicted"/>
<evidence type="ECO:0000256" key="1">
    <source>
        <dbReference type="SAM" id="SignalP"/>
    </source>
</evidence>
<feature type="chain" id="PRO_5030568138" description="Lipoprotein" evidence="1">
    <location>
        <begin position="27"/>
        <end position="190"/>
    </location>
</feature>
<feature type="signal peptide" evidence="1">
    <location>
        <begin position="1"/>
        <end position="26"/>
    </location>
</feature>
<name>A0A7V4XS77_9BACT</name>
<organism evidence="2">
    <name type="scientific">Acidobacterium capsulatum</name>
    <dbReference type="NCBI Taxonomy" id="33075"/>
    <lineage>
        <taxon>Bacteria</taxon>
        <taxon>Pseudomonadati</taxon>
        <taxon>Acidobacteriota</taxon>
        <taxon>Terriglobia</taxon>
        <taxon>Terriglobales</taxon>
        <taxon>Acidobacteriaceae</taxon>
        <taxon>Acidobacterium</taxon>
    </lineage>
</organism>
<dbReference type="AlphaFoldDB" id="A0A7V4XS77"/>
<accession>A0A7V4XS77</accession>